<dbReference type="InterPro" id="IPR011989">
    <property type="entry name" value="ARM-like"/>
</dbReference>
<evidence type="ECO:0000256" key="4">
    <source>
        <dbReference type="PROSITE-ProRule" id="PRU00091"/>
    </source>
</evidence>
<keyword evidence="3" id="KW-0862">Zinc</keyword>
<feature type="domain" description="FYVE-type" evidence="5">
    <location>
        <begin position="8"/>
        <end position="68"/>
    </location>
</feature>
<dbReference type="SUPFAM" id="SSF57903">
    <property type="entry name" value="FYVE/PHD zinc finger"/>
    <property type="match status" value="1"/>
</dbReference>
<evidence type="ECO:0000256" key="2">
    <source>
        <dbReference type="ARBA" id="ARBA00022771"/>
    </source>
</evidence>
<feature type="non-terminal residue" evidence="6">
    <location>
        <position position="150"/>
    </location>
</feature>
<evidence type="ECO:0000313" key="6">
    <source>
        <dbReference type="EMBL" id="RUS81360.1"/>
    </source>
</evidence>
<keyword evidence="7" id="KW-1185">Reference proteome</keyword>
<dbReference type="OrthoDB" id="5872154at2759"/>
<dbReference type="Gene3D" id="1.25.10.10">
    <property type="entry name" value="Leucine-rich Repeat Variant"/>
    <property type="match status" value="1"/>
</dbReference>
<organism evidence="6 7">
    <name type="scientific">Elysia chlorotica</name>
    <name type="common">Eastern emerald elysia</name>
    <name type="synonym">Sea slug</name>
    <dbReference type="NCBI Taxonomy" id="188477"/>
    <lineage>
        <taxon>Eukaryota</taxon>
        <taxon>Metazoa</taxon>
        <taxon>Spiralia</taxon>
        <taxon>Lophotrochozoa</taxon>
        <taxon>Mollusca</taxon>
        <taxon>Gastropoda</taxon>
        <taxon>Heterobranchia</taxon>
        <taxon>Euthyneura</taxon>
        <taxon>Panpulmonata</taxon>
        <taxon>Sacoglossa</taxon>
        <taxon>Placobranchoidea</taxon>
        <taxon>Plakobranchidae</taxon>
        <taxon>Elysia</taxon>
    </lineage>
</organism>
<gene>
    <name evidence="6" type="ORF">EGW08_010892</name>
</gene>
<dbReference type="GO" id="GO:0008270">
    <property type="term" value="F:zinc ion binding"/>
    <property type="evidence" value="ECO:0007669"/>
    <property type="project" value="UniProtKB-KW"/>
</dbReference>
<dbReference type="SUPFAM" id="SSF48371">
    <property type="entry name" value="ARM repeat"/>
    <property type="match status" value="1"/>
</dbReference>
<name>A0A3S1A2Y1_ELYCH</name>
<dbReference type="InterPro" id="IPR017455">
    <property type="entry name" value="Znf_FYVE-rel"/>
</dbReference>
<dbReference type="InterPro" id="IPR000306">
    <property type="entry name" value="Znf_FYVE"/>
</dbReference>
<dbReference type="Pfam" id="PF01363">
    <property type="entry name" value="FYVE"/>
    <property type="match status" value="1"/>
</dbReference>
<reference evidence="6 7" key="1">
    <citation type="submission" date="2019-01" db="EMBL/GenBank/DDBJ databases">
        <title>A draft genome assembly of the solar-powered sea slug Elysia chlorotica.</title>
        <authorList>
            <person name="Cai H."/>
            <person name="Li Q."/>
            <person name="Fang X."/>
            <person name="Li J."/>
            <person name="Curtis N.E."/>
            <person name="Altenburger A."/>
            <person name="Shibata T."/>
            <person name="Feng M."/>
            <person name="Maeda T."/>
            <person name="Schwartz J.A."/>
            <person name="Shigenobu S."/>
            <person name="Lundholm N."/>
            <person name="Nishiyama T."/>
            <person name="Yang H."/>
            <person name="Hasebe M."/>
            <person name="Li S."/>
            <person name="Pierce S.K."/>
            <person name="Wang J."/>
        </authorList>
    </citation>
    <scope>NUCLEOTIDE SEQUENCE [LARGE SCALE GENOMIC DNA]</scope>
    <source>
        <strain evidence="6">EC2010</strain>
        <tissue evidence="6">Whole organism of an adult</tissue>
    </source>
</reference>
<accession>A0A3S1A2Y1</accession>
<keyword evidence="1" id="KW-0479">Metal-binding</keyword>
<evidence type="ECO:0000256" key="3">
    <source>
        <dbReference type="ARBA" id="ARBA00022833"/>
    </source>
</evidence>
<dbReference type="Proteomes" id="UP000271974">
    <property type="component" value="Unassembled WGS sequence"/>
</dbReference>
<keyword evidence="2 4" id="KW-0863">Zinc-finger</keyword>
<dbReference type="PROSITE" id="PS50178">
    <property type="entry name" value="ZF_FYVE"/>
    <property type="match status" value="1"/>
</dbReference>
<proteinExistence type="predicted"/>
<dbReference type="PANTHER" id="PTHR39490">
    <property type="entry name" value="ARRESTIN DOMAIN-CONTAINING PROTEIN D"/>
    <property type="match status" value="1"/>
</dbReference>
<dbReference type="InterPro" id="IPR052113">
    <property type="entry name" value="FYVE-type_Zinc_Finger"/>
</dbReference>
<dbReference type="InterPro" id="IPR011011">
    <property type="entry name" value="Znf_FYVE_PHD"/>
</dbReference>
<evidence type="ECO:0000256" key="1">
    <source>
        <dbReference type="ARBA" id="ARBA00022723"/>
    </source>
</evidence>
<evidence type="ECO:0000313" key="7">
    <source>
        <dbReference type="Proteomes" id="UP000271974"/>
    </source>
</evidence>
<dbReference type="EMBL" id="RQTK01000342">
    <property type="protein sequence ID" value="RUS81360.1"/>
    <property type="molecule type" value="Genomic_DNA"/>
</dbReference>
<dbReference type="InterPro" id="IPR013083">
    <property type="entry name" value="Znf_RING/FYVE/PHD"/>
</dbReference>
<evidence type="ECO:0000259" key="5">
    <source>
        <dbReference type="PROSITE" id="PS50178"/>
    </source>
</evidence>
<sequence>MRPAWIPDSDCNLCQLCSSKFSQIRRKHHCRMCGAVRCSKCCYEKIPLPQLGLAEPERVCEDCRDVCATVTRARSSVESVQIDAARCLASLCRDDKKIKHVVELGGMQTLIMLAVTENVNVLTHISSGLHALSTHPSLHKYLAEAGAIKA</sequence>
<dbReference type="PANTHER" id="PTHR39490:SF9">
    <property type="entry name" value="FYVE-TYPE DOMAIN-CONTAINING PROTEIN"/>
    <property type="match status" value="1"/>
</dbReference>
<comment type="caution">
    <text evidence="6">The sequence shown here is derived from an EMBL/GenBank/DDBJ whole genome shotgun (WGS) entry which is preliminary data.</text>
</comment>
<dbReference type="InterPro" id="IPR016024">
    <property type="entry name" value="ARM-type_fold"/>
</dbReference>
<protein>
    <recommendedName>
        <fullName evidence="5">FYVE-type domain-containing protein</fullName>
    </recommendedName>
</protein>
<dbReference type="SMART" id="SM00064">
    <property type="entry name" value="FYVE"/>
    <property type="match status" value="1"/>
</dbReference>
<dbReference type="Gene3D" id="3.30.40.10">
    <property type="entry name" value="Zinc/RING finger domain, C3HC4 (zinc finger)"/>
    <property type="match status" value="1"/>
</dbReference>
<dbReference type="AlphaFoldDB" id="A0A3S1A2Y1"/>